<dbReference type="InterPro" id="IPR013830">
    <property type="entry name" value="SGNH_hydro"/>
</dbReference>
<keyword evidence="2" id="KW-0812">Transmembrane</keyword>
<dbReference type="Gene3D" id="3.40.50.1110">
    <property type="entry name" value="SGNH hydrolase"/>
    <property type="match status" value="1"/>
</dbReference>
<organism evidence="4 5">
    <name type="scientific">Feifania hominis</name>
    <dbReference type="NCBI Taxonomy" id="2763660"/>
    <lineage>
        <taxon>Bacteria</taxon>
        <taxon>Bacillati</taxon>
        <taxon>Bacillota</taxon>
        <taxon>Clostridia</taxon>
        <taxon>Eubacteriales</taxon>
        <taxon>Feifaniaceae</taxon>
        <taxon>Feifania</taxon>
    </lineage>
</organism>
<evidence type="ECO:0000256" key="1">
    <source>
        <dbReference type="SAM" id="MobiDB-lite"/>
    </source>
</evidence>
<comment type="caution">
    <text evidence="4">The sequence shown here is derived from an EMBL/GenBank/DDBJ whole genome shotgun (WGS) entry which is preliminary data.</text>
</comment>
<evidence type="ECO:0000313" key="5">
    <source>
        <dbReference type="Proteomes" id="UP000620366"/>
    </source>
</evidence>
<dbReference type="SUPFAM" id="SSF52266">
    <property type="entry name" value="SGNH hydrolase"/>
    <property type="match status" value="1"/>
</dbReference>
<dbReference type="Pfam" id="PF13472">
    <property type="entry name" value="Lipase_GDSL_2"/>
    <property type="match status" value="1"/>
</dbReference>
<dbReference type="RefSeq" id="WP_249299694.1">
    <property type="nucleotide sequence ID" value="NZ_JACRSP010000002.1"/>
</dbReference>
<keyword evidence="2" id="KW-1133">Transmembrane helix</keyword>
<reference evidence="4" key="1">
    <citation type="submission" date="2020-08" db="EMBL/GenBank/DDBJ databases">
        <title>Genome public.</title>
        <authorList>
            <person name="Liu C."/>
            <person name="Sun Q."/>
        </authorList>
    </citation>
    <scope>NUCLEOTIDE SEQUENCE</scope>
    <source>
        <strain evidence="4">BX7</strain>
    </source>
</reference>
<gene>
    <name evidence="4" type="ORF">H8695_04520</name>
</gene>
<name>A0A926HU54_9FIRM</name>
<dbReference type="Proteomes" id="UP000620366">
    <property type="component" value="Unassembled WGS sequence"/>
</dbReference>
<proteinExistence type="predicted"/>
<keyword evidence="2" id="KW-0472">Membrane</keyword>
<dbReference type="InterPro" id="IPR036514">
    <property type="entry name" value="SGNH_hydro_sf"/>
</dbReference>
<dbReference type="EMBL" id="JACRSP010000002">
    <property type="protein sequence ID" value="MBC8535953.1"/>
    <property type="molecule type" value="Genomic_DNA"/>
</dbReference>
<protein>
    <recommendedName>
        <fullName evidence="3">SGNH hydrolase-type esterase domain-containing protein</fullName>
    </recommendedName>
</protein>
<feature type="domain" description="SGNH hydrolase-type esterase" evidence="3">
    <location>
        <begin position="119"/>
        <end position="281"/>
    </location>
</feature>
<feature type="transmembrane region" description="Helical" evidence="2">
    <location>
        <begin position="20"/>
        <end position="41"/>
    </location>
</feature>
<feature type="compositionally biased region" description="Polar residues" evidence="1">
    <location>
        <begin position="66"/>
        <end position="78"/>
    </location>
</feature>
<evidence type="ECO:0000313" key="4">
    <source>
        <dbReference type="EMBL" id="MBC8535953.1"/>
    </source>
</evidence>
<dbReference type="AlphaFoldDB" id="A0A926HU54"/>
<evidence type="ECO:0000259" key="3">
    <source>
        <dbReference type="Pfam" id="PF13472"/>
    </source>
</evidence>
<sequence>MQIEYYTITRKTTRKRRRKLPLIGVFALFLLTTLVMFHIPFVGHAGRQQDTEPPIEEAPTPHAPMSGNQSAQDTPQDLPTQSAVLEPAVPHTPPADYDFSSHVPVSEVVSDDWFADAVFLGDSRTDGFLLYTGIPATGIAQKGLMVDTFFTRACFEQPGGEKITAAEKLAGLDSVEKVYLMFGINEIGWTYGSVFAARYGELIDHVRELYPGAAIYVQSIPPVSKKESAKGECTNERIREYNDRLSVLAEEKQVYFVDVAEALTGADGALPDEAATDGVHLKKSYCALWLDYLKTHTVS</sequence>
<keyword evidence="5" id="KW-1185">Reference proteome</keyword>
<feature type="region of interest" description="Disordered" evidence="1">
    <location>
        <begin position="47"/>
        <end position="78"/>
    </location>
</feature>
<accession>A0A926HU54</accession>
<evidence type="ECO:0000256" key="2">
    <source>
        <dbReference type="SAM" id="Phobius"/>
    </source>
</evidence>